<organism evidence="1 2">
    <name type="scientific">Dimorphilus gyrociliatus</name>
    <dbReference type="NCBI Taxonomy" id="2664684"/>
    <lineage>
        <taxon>Eukaryota</taxon>
        <taxon>Metazoa</taxon>
        <taxon>Spiralia</taxon>
        <taxon>Lophotrochozoa</taxon>
        <taxon>Annelida</taxon>
        <taxon>Polychaeta</taxon>
        <taxon>Polychaeta incertae sedis</taxon>
        <taxon>Dinophilidae</taxon>
        <taxon>Dimorphilus</taxon>
    </lineage>
</organism>
<sequence>MQSDNPNLTNVCLVAMKVLNGWRNIPLPDQERNCSKENYILNKLWQSLILIDEIEIAYCYYNEFFNANRCLNEHILISEVDDSGIEFNLILNKEETNCNANGLKIKIPAKSVLNSLLIEIKIKSNSLDIFPNDLILEKVGSLSFPFNDVINENISAKDLPNYIVIKKSNVGFFFKKLSNLKGIFDEYIKMITSGLKRNMSGERLYFIVCIEKISNNLLAGKLIVASSLENNQLPNNTIHIEDLNEIFLMSKSEIIDISLEINDGWSVWRKTPLTVKISLLNRGYQTKSHFILKKTLENTTNCTLKILVNLRKSKKNIEEIIDLEKRCLNEQSNYALTLIQKKDVTLNVKNATLNLPFDCLSKNVIPSICIWEEEQKKKHECNALVILLKSIPNDAHFKKSANLSLKMSNNSPKIITSVSGAVVDYKCEENSCDISLEINSFSKLTIRDGIVIFGHVVGIPLESNGTIIDIYLARKNIFAPKSKYDKYSISVTLDLQIDDTIPMDSVSHIFKARLKNNDDDDFGNNIESFEKVCLLKDLVDVPAGPTFSWKLYDTQLEDINYQFIIDYGNACVSSQLLRYRSEEDQKKVEVKKYLLLWEYLTIDLKYIGKISLCQLIRETIANKMEKLISGFNRTFKNLKEITIDEIKESVYQWNLKSVNELINDIEILECQQDLLQEFESLKINTYVQIIRNLKSKEKNYLVKYMHDKLIDIKDTNWKMLYESRLKRGSFSD</sequence>
<dbReference type="EMBL" id="CAJFCJ010000003">
    <property type="protein sequence ID" value="CAD5112962.1"/>
    <property type="molecule type" value="Genomic_DNA"/>
</dbReference>
<protein>
    <submittedName>
        <fullName evidence="1">DgyrCDS2168</fullName>
    </submittedName>
</protein>
<proteinExistence type="predicted"/>
<reference evidence="1 2" key="1">
    <citation type="submission" date="2020-08" db="EMBL/GenBank/DDBJ databases">
        <authorList>
            <person name="Hejnol A."/>
        </authorList>
    </citation>
    <scope>NUCLEOTIDE SEQUENCE [LARGE SCALE GENOMIC DNA]</scope>
</reference>
<dbReference type="AlphaFoldDB" id="A0A7I8VBF0"/>
<name>A0A7I8VBF0_9ANNE</name>
<accession>A0A7I8VBF0</accession>
<evidence type="ECO:0000313" key="1">
    <source>
        <dbReference type="EMBL" id="CAD5112962.1"/>
    </source>
</evidence>
<dbReference type="Proteomes" id="UP000549394">
    <property type="component" value="Unassembled WGS sequence"/>
</dbReference>
<keyword evidence="2" id="KW-1185">Reference proteome</keyword>
<comment type="caution">
    <text evidence="1">The sequence shown here is derived from an EMBL/GenBank/DDBJ whole genome shotgun (WGS) entry which is preliminary data.</text>
</comment>
<gene>
    <name evidence="1" type="ORF">DGYR_LOCUS2017</name>
</gene>
<evidence type="ECO:0000313" key="2">
    <source>
        <dbReference type="Proteomes" id="UP000549394"/>
    </source>
</evidence>